<dbReference type="InterPro" id="IPR002075">
    <property type="entry name" value="NTF2_dom"/>
</dbReference>
<feature type="region of interest" description="Disordered" evidence="3">
    <location>
        <begin position="162"/>
        <end position="303"/>
    </location>
</feature>
<dbReference type="GO" id="GO:0003729">
    <property type="term" value="F:mRNA binding"/>
    <property type="evidence" value="ECO:0007669"/>
    <property type="project" value="TreeGrafter"/>
</dbReference>
<evidence type="ECO:0008006" key="8">
    <source>
        <dbReference type="Google" id="ProtNLM"/>
    </source>
</evidence>
<dbReference type="EMBL" id="CP042191">
    <property type="protein sequence ID" value="QDS72023.1"/>
    <property type="molecule type" value="Genomic_DNA"/>
</dbReference>
<dbReference type="InterPro" id="IPR000504">
    <property type="entry name" value="RRM_dom"/>
</dbReference>
<feature type="compositionally biased region" description="Polar residues" evidence="3">
    <location>
        <begin position="1"/>
        <end position="36"/>
    </location>
</feature>
<dbReference type="InterPro" id="IPR012677">
    <property type="entry name" value="Nucleotide-bd_a/b_plait_sf"/>
</dbReference>
<feature type="compositionally biased region" description="Low complexity" evidence="3">
    <location>
        <begin position="250"/>
        <end position="272"/>
    </location>
</feature>
<sequence>MASEGNNGSTNGSYGDSSFPAHQSNGAPVNSSQSEQPSKEEVAWYFVESYYTTMSRTPEKLYLFFNKRSRMVQGTEEQKANVSAGQKAIQDRIESLDFQDCKVRVTNVDSQASDENIVIQVIGEMSNNSKPHRKFVQTFVLAGQTNGYFVLNDIFRYIRDDEEEEEVVQEASEQETEAHSPHQEPVPAANDSALKSPNETQETVAHEPDVAEVDKKLEEVVHEEEIEESAAPAQANGTPVPAVVEEETRAPAVSAPEEPAVEEAPVAAAEEPVQVEEPKAPVPTPAPAKATPPVAAAPPKPAVPKSFSWAQLVAPKASVAPTTAPAPAPAAASQPKAAAPTPTAAQPKAAATSTPAPPVRLPSPAGSQQDGWQTAGADHNRSKSRPQAPIVGPDGKVRAFIKNVYASVDAEELKAHLNKFGELVYFDINRAKNSAFGEFKTLSGFQAAVAANPHSVSGIDDIVVEERRPAVPFNARGGARGGRGGFERPAGQGRGGGGAPRGVYGGANRGRGGTATPRGRGTTAA</sequence>
<evidence type="ECO:0000256" key="3">
    <source>
        <dbReference type="SAM" id="MobiDB-lite"/>
    </source>
</evidence>
<evidence type="ECO:0000313" key="7">
    <source>
        <dbReference type="Proteomes" id="UP000316270"/>
    </source>
</evidence>
<dbReference type="GO" id="GO:0005829">
    <property type="term" value="C:cytosol"/>
    <property type="evidence" value="ECO:0007669"/>
    <property type="project" value="TreeGrafter"/>
</dbReference>
<keyword evidence="1 2" id="KW-0694">RNA-binding</keyword>
<feature type="region of interest" description="Disordered" evidence="3">
    <location>
        <begin position="317"/>
        <end position="392"/>
    </location>
</feature>
<dbReference type="SUPFAM" id="SSF54427">
    <property type="entry name" value="NTF2-like"/>
    <property type="match status" value="1"/>
</dbReference>
<dbReference type="Proteomes" id="UP000316270">
    <property type="component" value="Chromosome 7"/>
</dbReference>
<dbReference type="GO" id="GO:0016579">
    <property type="term" value="P:protein deubiquitination"/>
    <property type="evidence" value="ECO:0007669"/>
    <property type="project" value="TreeGrafter"/>
</dbReference>
<dbReference type="Pfam" id="PF02136">
    <property type="entry name" value="NTF2"/>
    <property type="match status" value="1"/>
</dbReference>
<dbReference type="OrthoDB" id="339151at2759"/>
<feature type="compositionally biased region" description="Gly residues" evidence="3">
    <location>
        <begin position="492"/>
        <end position="513"/>
    </location>
</feature>
<dbReference type="PROSITE" id="PS50102">
    <property type="entry name" value="RRM"/>
    <property type="match status" value="1"/>
</dbReference>
<evidence type="ECO:0000313" key="6">
    <source>
        <dbReference type="EMBL" id="QDS72023.1"/>
    </source>
</evidence>
<dbReference type="GO" id="GO:0034517">
    <property type="term" value="P:ribophagy"/>
    <property type="evidence" value="ECO:0007669"/>
    <property type="project" value="TreeGrafter"/>
</dbReference>
<reference evidence="6 7" key="1">
    <citation type="submission" date="2019-07" db="EMBL/GenBank/DDBJ databases">
        <title>Finished genome of Venturia effusa.</title>
        <authorList>
            <person name="Young C.A."/>
            <person name="Cox M.P."/>
            <person name="Ganley A.R.D."/>
            <person name="David W.J."/>
        </authorList>
    </citation>
    <scope>NUCLEOTIDE SEQUENCE [LARGE SCALE GENOMIC DNA]</scope>
    <source>
        <strain evidence="7">albino</strain>
    </source>
</reference>
<protein>
    <recommendedName>
        <fullName evidence="8">NTF2 domain-containing protein</fullName>
    </recommendedName>
</protein>
<dbReference type="CDD" id="cd00780">
    <property type="entry name" value="NTF2"/>
    <property type="match status" value="1"/>
</dbReference>
<dbReference type="PROSITE" id="PS50177">
    <property type="entry name" value="NTF2_DOMAIN"/>
    <property type="match status" value="1"/>
</dbReference>
<evidence type="ECO:0000259" key="4">
    <source>
        <dbReference type="PROSITE" id="PS50102"/>
    </source>
</evidence>
<accession>A0A517L8Q4</accession>
<dbReference type="Gene3D" id="3.10.450.50">
    <property type="match status" value="1"/>
</dbReference>
<dbReference type="GO" id="GO:1990904">
    <property type="term" value="C:ribonucleoprotein complex"/>
    <property type="evidence" value="ECO:0007669"/>
    <property type="project" value="TreeGrafter"/>
</dbReference>
<keyword evidence="7" id="KW-1185">Reference proteome</keyword>
<dbReference type="Gene3D" id="3.30.70.330">
    <property type="match status" value="1"/>
</dbReference>
<evidence type="ECO:0000256" key="1">
    <source>
        <dbReference type="ARBA" id="ARBA00022884"/>
    </source>
</evidence>
<dbReference type="GO" id="GO:1990861">
    <property type="term" value="C:Ubp3-Bre5 deubiquitination complex"/>
    <property type="evidence" value="ECO:0007669"/>
    <property type="project" value="TreeGrafter"/>
</dbReference>
<dbReference type="AlphaFoldDB" id="A0A517L8Q4"/>
<dbReference type="SUPFAM" id="SSF54928">
    <property type="entry name" value="RNA-binding domain, RBD"/>
    <property type="match status" value="1"/>
</dbReference>
<feature type="compositionally biased region" description="Low complexity" evidence="3">
    <location>
        <begin position="317"/>
        <end position="354"/>
    </location>
</feature>
<dbReference type="Pfam" id="PF00076">
    <property type="entry name" value="RRM_1"/>
    <property type="match status" value="1"/>
</dbReference>
<gene>
    <name evidence="6" type="ORF">FKW77_002101</name>
</gene>
<dbReference type="InterPro" id="IPR018222">
    <property type="entry name" value="Nuclear_transport_factor_2_euk"/>
</dbReference>
<evidence type="ECO:0000256" key="2">
    <source>
        <dbReference type="PROSITE-ProRule" id="PRU00176"/>
    </source>
</evidence>
<feature type="compositionally biased region" description="Polar residues" evidence="3">
    <location>
        <begin position="193"/>
        <end position="203"/>
    </location>
</feature>
<dbReference type="InterPro" id="IPR035979">
    <property type="entry name" value="RBD_domain_sf"/>
</dbReference>
<feature type="compositionally biased region" description="Low complexity" evidence="3">
    <location>
        <begin position="514"/>
        <end position="525"/>
    </location>
</feature>
<feature type="compositionally biased region" description="Acidic residues" evidence="3">
    <location>
        <begin position="162"/>
        <end position="175"/>
    </location>
</feature>
<feature type="region of interest" description="Disordered" evidence="3">
    <location>
        <begin position="1"/>
        <end position="38"/>
    </location>
</feature>
<dbReference type="STRING" id="50376.A0A517L8Q4"/>
<dbReference type="FunFam" id="3.10.450.50:FF:000003">
    <property type="entry name" value="Nuclear transport factor 2 family protein"/>
    <property type="match status" value="1"/>
</dbReference>
<feature type="domain" description="RRM" evidence="4">
    <location>
        <begin position="397"/>
        <end position="469"/>
    </location>
</feature>
<name>A0A517L8Q4_9PEZI</name>
<dbReference type="PANTHER" id="PTHR10693:SF20">
    <property type="entry name" value="AT27578P"/>
    <property type="match status" value="1"/>
</dbReference>
<organism evidence="6 7">
    <name type="scientific">Venturia effusa</name>
    <dbReference type="NCBI Taxonomy" id="50376"/>
    <lineage>
        <taxon>Eukaryota</taxon>
        <taxon>Fungi</taxon>
        <taxon>Dikarya</taxon>
        <taxon>Ascomycota</taxon>
        <taxon>Pezizomycotina</taxon>
        <taxon>Dothideomycetes</taxon>
        <taxon>Pleosporomycetidae</taxon>
        <taxon>Venturiales</taxon>
        <taxon>Venturiaceae</taxon>
        <taxon>Venturia</taxon>
    </lineage>
</organism>
<dbReference type="PANTHER" id="PTHR10693">
    <property type="entry name" value="RAS GTPASE-ACTIVATING PROTEIN-BINDING PROTEIN"/>
    <property type="match status" value="1"/>
</dbReference>
<dbReference type="InterPro" id="IPR032710">
    <property type="entry name" value="NTF2-like_dom_sf"/>
</dbReference>
<evidence type="ECO:0000259" key="5">
    <source>
        <dbReference type="PROSITE" id="PS50177"/>
    </source>
</evidence>
<feature type="compositionally biased region" description="Basic and acidic residues" evidence="3">
    <location>
        <begin position="204"/>
        <end position="220"/>
    </location>
</feature>
<feature type="region of interest" description="Disordered" evidence="3">
    <location>
        <begin position="473"/>
        <end position="525"/>
    </location>
</feature>
<dbReference type="InterPro" id="IPR039539">
    <property type="entry name" value="Ras_GTPase_bind_prot"/>
</dbReference>
<proteinExistence type="predicted"/>
<feature type="domain" description="NTF2" evidence="5">
    <location>
        <begin position="42"/>
        <end position="157"/>
    </location>
</feature>